<dbReference type="GO" id="GO:0016020">
    <property type="term" value="C:membrane"/>
    <property type="evidence" value="ECO:0007669"/>
    <property type="project" value="UniProtKB-SubCell"/>
</dbReference>
<evidence type="ECO:0000313" key="8">
    <source>
        <dbReference type="Proteomes" id="UP000230066"/>
    </source>
</evidence>
<keyword evidence="4 6" id="KW-0472">Membrane</keyword>
<dbReference type="PANTHER" id="PTHR18843">
    <property type="entry name" value="TORSIN-1A-INTERACTING PROTEIN"/>
    <property type="match status" value="1"/>
</dbReference>
<gene>
    <name evidence="7" type="ORF">D915_004804</name>
</gene>
<feature type="compositionally biased region" description="Low complexity" evidence="5">
    <location>
        <begin position="71"/>
        <end position="81"/>
    </location>
</feature>
<evidence type="ECO:0000256" key="1">
    <source>
        <dbReference type="ARBA" id="ARBA00004370"/>
    </source>
</evidence>
<proteinExistence type="predicted"/>
<dbReference type="InterPro" id="IPR038599">
    <property type="entry name" value="LAP1C-like_C_sf"/>
</dbReference>
<evidence type="ECO:0000256" key="3">
    <source>
        <dbReference type="ARBA" id="ARBA00022989"/>
    </source>
</evidence>
<keyword evidence="8" id="KW-1185">Reference proteome</keyword>
<evidence type="ECO:0000256" key="6">
    <source>
        <dbReference type="SAM" id="Phobius"/>
    </source>
</evidence>
<dbReference type="InterPro" id="IPR008662">
    <property type="entry name" value="TOIP1/2"/>
</dbReference>
<comment type="subcellular location">
    <subcellularLocation>
        <location evidence="1">Membrane</location>
    </subcellularLocation>
</comment>
<sequence length="399" mass="45877">MGVDDQRGQLIRIYLKLRFTVEKARTHLSHSTGSTDSTKSVLHKRRSLNTTPNTSSPVYPSSVSRRKRNDSQSSQSSLSSSIETEVEDHDKPSPLVRTNFSQYYRDEPINPSGDHIKSHPSSSSFLSWLHRDRNLLLGFCLFAFVCFGIWYYFRSADRLVCPLTARSRVSQLSRYFPTQSQRLWAQLRSAMDSGCTPHKIQAGSFERTPVVILLVRWKCPNVREDLSQALFRRFVQCVGQLTVRLNGHTEDLKECQSLIPPITDERRLSLLTKAEQIKQRIHEDLSSSYESGNRCFHLDNIDLLPPETVVLFHGMADSQNSPYKEATLLFSLDHAFEFDRTSEDTSYRSFEHQVQRYLRSIWVPYLGDDKVSALLSRLTPNIGMFYTNQTDLLPPMCQV</sequence>
<organism evidence="7 8">
    <name type="scientific">Fasciola hepatica</name>
    <name type="common">Liver fluke</name>
    <dbReference type="NCBI Taxonomy" id="6192"/>
    <lineage>
        <taxon>Eukaryota</taxon>
        <taxon>Metazoa</taxon>
        <taxon>Spiralia</taxon>
        <taxon>Lophotrochozoa</taxon>
        <taxon>Platyhelminthes</taxon>
        <taxon>Trematoda</taxon>
        <taxon>Digenea</taxon>
        <taxon>Plagiorchiida</taxon>
        <taxon>Echinostomata</taxon>
        <taxon>Echinostomatoidea</taxon>
        <taxon>Fasciolidae</taxon>
        <taxon>Fasciola</taxon>
    </lineage>
</organism>
<reference evidence="7" key="1">
    <citation type="submission" date="2019-03" db="EMBL/GenBank/DDBJ databases">
        <title>Improved annotation for the trematode Fasciola hepatica.</title>
        <authorList>
            <person name="Choi Y.-J."/>
            <person name="Martin J."/>
            <person name="Mitreva M."/>
        </authorList>
    </citation>
    <scope>NUCLEOTIDE SEQUENCE [LARGE SCALE GENOMIC DNA]</scope>
</reference>
<dbReference type="Gene3D" id="3.40.50.12190">
    <property type="match status" value="1"/>
</dbReference>
<keyword evidence="2 6" id="KW-0812">Transmembrane</keyword>
<evidence type="ECO:0000256" key="5">
    <source>
        <dbReference type="SAM" id="MobiDB-lite"/>
    </source>
</evidence>
<dbReference type="AlphaFoldDB" id="A0A4E0RU81"/>
<feature type="transmembrane region" description="Helical" evidence="6">
    <location>
        <begin position="135"/>
        <end position="153"/>
    </location>
</feature>
<feature type="compositionally biased region" description="Low complexity" evidence="5">
    <location>
        <begin position="49"/>
        <end position="63"/>
    </location>
</feature>
<keyword evidence="3 6" id="KW-1133">Transmembrane helix</keyword>
<dbReference type="GO" id="GO:0061024">
    <property type="term" value="P:membrane organization"/>
    <property type="evidence" value="ECO:0007669"/>
    <property type="project" value="TreeGrafter"/>
</dbReference>
<evidence type="ECO:0000256" key="2">
    <source>
        <dbReference type="ARBA" id="ARBA00022692"/>
    </source>
</evidence>
<dbReference type="EMBL" id="JXXN02001613">
    <property type="protein sequence ID" value="THD24417.1"/>
    <property type="molecule type" value="Genomic_DNA"/>
</dbReference>
<dbReference type="GO" id="GO:0001671">
    <property type="term" value="F:ATPase activator activity"/>
    <property type="evidence" value="ECO:0007669"/>
    <property type="project" value="InterPro"/>
</dbReference>
<feature type="region of interest" description="Disordered" evidence="5">
    <location>
        <begin position="26"/>
        <end position="95"/>
    </location>
</feature>
<dbReference type="Proteomes" id="UP000230066">
    <property type="component" value="Unassembled WGS sequence"/>
</dbReference>
<evidence type="ECO:0000256" key="4">
    <source>
        <dbReference type="ARBA" id="ARBA00023136"/>
    </source>
</evidence>
<dbReference type="PANTHER" id="PTHR18843:SF7">
    <property type="entry name" value="LAMINA-ASSOCIATED POLYPEPTIDE 1B ISOFORM 1-RELATED"/>
    <property type="match status" value="1"/>
</dbReference>
<name>A0A4E0RU81_FASHE</name>
<accession>A0A4E0RU81</accession>
<feature type="compositionally biased region" description="Polar residues" evidence="5">
    <location>
        <begin position="29"/>
        <end position="40"/>
    </location>
</feature>
<comment type="caution">
    <text evidence="7">The sequence shown here is derived from an EMBL/GenBank/DDBJ whole genome shotgun (WGS) entry which is preliminary data.</text>
</comment>
<evidence type="ECO:0000313" key="7">
    <source>
        <dbReference type="EMBL" id="THD24417.1"/>
    </source>
</evidence>
<protein>
    <submittedName>
        <fullName evidence="7">Uncharacterized protein</fullName>
    </submittedName>
</protein>